<sequence length="82" mass="9217">MYDVELDPVAEQQRDTLPADALAAFMELRALLEVAPWSGQPLRPDNPKANMLTHTFGGYGVATYVALEERRLVYVVRLVWLG</sequence>
<dbReference type="AlphaFoldDB" id="A0A5S4F5X9"/>
<accession>A0A5S4F5X9</accession>
<reference evidence="1 2" key="1">
    <citation type="submission" date="2019-05" db="EMBL/GenBank/DDBJ databases">
        <title>Draft genome sequence of Nonomuraea turkmeniaca DSM 43926.</title>
        <authorList>
            <person name="Saricaoglu S."/>
            <person name="Isik K."/>
        </authorList>
    </citation>
    <scope>NUCLEOTIDE SEQUENCE [LARGE SCALE GENOMIC DNA]</scope>
    <source>
        <strain evidence="1 2">DSM 43926</strain>
    </source>
</reference>
<evidence type="ECO:0000313" key="2">
    <source>
        <dbReference type="Proteomes" id="UP000309128"/>
    </source>
</evidence>
<comment type="caution">
    <text evidence="1">The sequence shown here is derived from an EMBL/GenBank/DDBJ whole genome shotgun (WGS) entry which is preliminary data.</text>
</comment>
<evidence type="ECO:0000313" key="1">
    <source>
        <dbReference type="EMBL" id="TMR11511.1"/>
    </source>
</evidence>
<dbReference type="OrthoDB" id="3541030at2"/>
<keyword evidence="2" id="KW-1185">Reference proteome</keyword>
<dbReference type="EMBL" id="VCKY01000155">
    <property type="protein sequence ID" value="TMR11511.1"/>
    <property type="molecule type" value="Genomic_DNA"/>
</dbReference>
<organism evidence="1 2">
    <name type="scientific">Nonomuraea turkmeniaca</name>
    <dbReference type="NCBI Taxonomy" id="103838"/>
    <lineage>
        <taxon>Bacteria</taxon>
        <taxon>Bacillati</taxon>
        <taxon>Actinomycetota</taxon>
        <taxon>Actinomycetes</taxon>
        <taxon>Streptosporangiales</taxon>
        <taxon>Streptosporangiaceae</taxon>
        <taxon>Nonomuraea</taxon>
    </lineage>
</organism>
<protein>
    <submittedName>
        <fullName evidence="1">Uncharacterized protein</fullName>
    </submittedName>
</protein>
<proteinExistence type="predicted"/>
<gene>
    <name evidence="1" type="ORF">ETD86_35580</name>
</gene>
<dbReference type="RefSeq" id="WP_138671031.1">
    <property type="nucleotide sequence ID" value="NZ_VCKY01000155.1"/>
</dbReference>
<dbReference type="Proteomes" id="UP000309128">
    <property type="component" value="Unassembled WGS sequence"/>
</dbReference>
<name>A0A5S4F5X9_9ACTN</name>